<dbReference type="EMBL" id="BPLF01000002">
    <property type="protein sequence ID" value="GIX63002.1"/>
    <property type="molecule type" value="Genomic_DNA"/>
</dbReference>
<evidence type="ECO:0000313" key="2">
    <source>
        <dbReference type="Proteomes" id="UP001497744"/>
    </source>
</evidence>
<dbReference type="AlphaFoldDB" id="A0AAV4LTA0"/>
<dbReference type="RefSeq" id="XP_067715071.1">
    <property type="nucleotide sequence ID" value="XM_067858970.1"/>
</dbReference>
<gene>
    <name evidence="1" type="ORF">BcabD6B2_24370</name>
</gene>
<protein>
    <submittedName>
        <fullName evidence="1">Variant erythrocyte surface antigen-1 family protein</fullName>
    </submittedName>
</protein>
<evidence type="ECO:0000313" key="1">
    <source>
        <dbReference type="EMBL" id="GIX63002.1"/>
    </source>
</evidence>
<accession>A0AAV4LTA0</accession>
<name>A0AAV4LTA0_BABCB</name>
<reference evidence="1 2" key="1">
    <citation type="submission" date="2021-06" db="EMBL/GenBank/DDBJ databases">
        <title>Genome sequence of Babesia caballi.</title>
        <authorList>
            <person name="Yamagishi J."/>
            <person name="Kidaka T."/>
            <person name="Ochi A."/>
        </authorList>
    </citation>
    <scope>NUCLEOTIDE SEQUENCE [LARGE SCALE GENOMIC DNA]</scope>
    <source>
        <strain evidence="1">USDA-D6B2</strain>
    </source>
</reference>
<proteinExistence type="predicted"/>
<keyword evidence="2" id="KW-1185">Reference proteome</keyword>
<sequence>MSEPKKLTEAPMNFKEAIDWVLSLGEKDKSSVINDSYVTMSLRYILNEATEMKDFYDKMNKDVSSPVVRLAYALQKFIGYQWVEESDSYKWKIGENGIVQKDSSYNSTYGSSKWHNDIHSADYDGSKRRSGVHSFFTAIAFIYEGLTELFFKCKTEWSEKSLNGNSSDALHKFMTTNGFSDTQLNTNMKGDEITSQAFQSLTEFTTAYNSAGQEPSLDTFRSQLEQNAMSNPSESPLSALYLLATYA</sequence>
<dbReference type="Proteomes" id="UP001497744">
    <property type="component" value="Unassembled WGS sequence"/>
</dbReference>
<organism evidence="1 2">
    <name type="scientific">Babesia caballi</name>
    <dbReference type="NCBI Taxonomy" id="5871"/>
    <lineage>
        <taxon>Eukaryota</taxon>
        <taxon>Sar</taxon>
        <taxon>Alveolata</taxon>
        <taxon>Apicomplexa</taxon>
        <taxon>Aconoidasida</taxon>
        <taxon>Piroplasmida</taxon>
        <taxon>Babesiidae</taxon>
        <taxon>Babesia</taxon>
    </lineage>
</organism>
<dbReference type="GeneID" id="94194483"/>
<comment type="caution">
    <text evidence="1">The sequence shown here is derived from an EMBL/GenBank/DDBJ whole genome shotgun (WGS) entry which is preliminary data.</text>
</comment>